<evidence type="ECO:0000313" key="2">
    <source>
        <dbReference type="Proteomes" id="UP000282759"/>
    </source>
</evidence>
<dbReference type="NCBIfam" id="NF035938">
    <property type="entry name" value="EboA_domain"/>
    <property type="match status" value="1"/>
</dbReference>
<reference evidence="1 2" key="1">
    <citation type="submission" date="2019-01" db="EMBL/GenBank/DDBJ databases">
        <authorList>
            <person name="Chen W.-M."/>
        </authorList>
    </citation>
    <scope>NUCLEOTIDE SEQUENCE [LARGE SCALE GENOMIC DNA]</scope>
    <source>
        <strain evidence="1 2">YBJ-36</strain>
    </source>
</reference>
<protein>
    <submittedName>
        <fullName evidence="1">Uncharacterized protein</fullName>
    </submittedName>
</protein>
<dbReference type="EMBL" id="SACK01000005">
    <property type="protein sequence ID" value="RVU00347.1"/>
    <property type="molecule type" value="Genomic_DNA"/>
</dbReference>
<organism evidence="1 2">
    <name type="scientific">Mucilaginibacter limnophilus</name>
    <dbReference type="NCBI Taxonomy" id="1932778"/>
    <lineage>
        <taxon>Bacteria</taxon>
        <taxon>Pseudomonadati</taxon>
        <taxon>Bacteroidota</taxon>
        <taxon>Sphingobacteriia</taxon>
        <taxon>Sphingobacteriales</taxon>
        <taxon>Sphingobacteriaceae</taxon>
        <taxon>Mucilaginibacter</taxon>
    </lineage>
</organism>
<proteinExistence type="predicted"/>
<name>A0A3S2Y2F6_9SPHI</name>
<sequence length="245" mass="27702">MNGFGYNIEALNAVLAEVIEGSISPVAWAWFKQVDTNNTTAFYGAFAMMPRKTGKAVIDISAEQKDILNTIRPGFTIDNWATDRLCRVWLLIQPDIDKGKYFRQIENLFTTGEMKELVALYSALPVLPYPELWVKRCAEGIRSNIGLVLEAIMYRNPYPAERLDEGAWNQLIMKALFTDKQMHLITGLDERNNPELVCILIDFAKERWAAGRTVDPALWDIAAKFTEAGLLNEMKQGHWESAGAI</sequence>
<accession>A0A3S2Y2F6</accession>
<gene>
    <name evidence="1" type="ORF">EOD41_12770</name>
</gene>
<keyword evidence="2" id="KW-1185">Reference proteome</keyword>
<dbReference type="Proteomes" id="UP000282759">
    <property type="component" value="Unassembled WGS sequence"/>
</dbReference>
<dbReference type="InterPro" id="IPR047715">
    <property type="entry name" value="EboA_dom"/>
</dbReference>
<comment type="caution">
    <text evidence="1">The sequence shown here is derived from an EMBL/GenBank/DDBJ whole genome shotgun (WGS) entry which is preliminary data.</text>
</comment>
<dbReference type="OrthoDB" id="325673at2"/>
<dbReference type="RefSeq" id="WP_127705480.1">
    <property type="nucleotide sequence ID" value="NZ_SACK01000005.1"/>
</dbReference>
<dbReference type="AlphaFoldDB" id="A0A3S2Y2F6"/>
<evidence type="ECO:0000313" key="1">
    <source>
        <dbReference type="EMBL" id="RVU00347.1"/>
    </source>
</evidence>